<feature type="transmembrane region" description="Helical" evidence="1">
    <location>
        <begin position="47"/>
        <end position="70"/>
    </location>
</feature>
<gene>
    <name evidence="2" type="ORF">IC230_30940</name>
</gene>
<feature type="transmembrane region" description="Helical" evidence="1">
    <location>
        <begin position="121"/>
        <end position="137"/>
    </location>
</feature>
<comment type="caution">
    <text evidence="2">The sequence shown here is derived from an EMBL/GenBank/DDBJ whole genome shotgun (WGS) entry which is preliminary data.</text>
</comment>
<reference evidence="2" key="1">
    <citation type="submission" date="2020-09" db="EMBL/GenBank/DDBJ databases">
        <authorList>
            <person name="Kim M.K."/>
        </authorList>
    </citation>
    <scope>NUCLEOTIDE SEQUENCE</scope>
    <source>
        <strain evidence="2">BT704</strain>
    </source>
</reference>
<keyword evidence="1" id="KW-1133">Transmembrane helix</keyword>
<feature type="transmembrane region" description="Helical" evidence="1">
    <location>
        <begin position="90"/>
        <end position="109"/>
    </location>
</feature>
<evidence type="ECO:0000313" key="2">
    <source>
        <dbReference type="EMBL" id="MBD2757330.1"/>
    </source>
</evidence>
<dbReference type="RefSeq" id="WP_191042947.1">
    <property type="nucleotide sequence ID" value="NZ_JACXAA010000020.1"/>
</dbReference>
<evidence type="ECO:0000256" key="1">
    <source>
        <dbReference type="SAM" id="Phobius"/>
    </source>
</evidence>
<sequence>MTELSFDYWNKLAGQFIVISSLLGGFSLSVIIPLIEAKSDSKIMNYVFRSVVIATASFLISIFAMTKILMVTSQGFPFKVSSSALSFPRIVGFASFIVGLLAIIAVLSLSGWLRSHSMKRFTIIVGLLTLLLIFAMIV</sequence>
<protein>
    <submittedName>
        <fullName evidence="2">Uncharacterized protein</fullName>
    </submittedName>
</protein>
<dbReference type="AlphaFoldDB" id="A0A927GH58"/>
<dbReference type="Proteomes" id="UP000653797">
    <property type="component" value="Unassembled WGS sequence"/>
</dbReference>
<organism evidence="2 3">
    <name type="scientific">Spirosoma validum</name>
    <dbReference type="NCBI Taxonomy" id="2771355"/>
    <lineage>
        <taxon>Bacteria</taxon>
        <taxon>Pseudomonadati</taxon>
        <taxon>Bacteroidota</taxon>
        <taxon>Cytophagia</taxon>
        <taxon>Cytophagales</taxon>
        <taxon>Cytophagaceae</taxon>
        <taxon>Spirosoma</taxon>
    </lineage>
</organism>
<evidence type="ECO:0000313" key="3">
    <source>
        <dbReference type="Proteomes" id="UP000653797"/>
    </source>
</evidence>
<keyword evidence="1" id="KW-0812">Transmembrane</keyword>
<dbReference type="EMBL" id="JACXAA010000020">
    <property type="protein sequence ID" value="MBD2757330.1"/>
    <property type="molecule type" value="Genomic_DNA"/>
</dbReference>
<name>A0A927GH58_9BACT</name>
<proteinExistence type="predicted"/>
<feature type="transmembrane region" description="Helical" evidence="1">
    <location>
        <begin position="12"/>
        <end position="35"/>
    </location>
</feature>
<keyword evidence="3" id="KW-1185">Reference proteome</keyword>
<accession>A0A927GH58</accession>
<keyword evidence="1" id="KW-0472">Membrane</keyword>